<protein>
    <recommendedName>
        <fullName evidence="3">Glycosyltransferase</fullName>
    </recommendedName>
</protein>
<dbReference type="InterPro" id="IPR044575">
    <property type="entry name" value="RAY1-like"/>
</dbReference>
<organism evidence="1 2">
    <name type="scientific">Methanoculleus chikugoensis</name>
    <dbReference type="NCBI Taxonomy" id="118126"/>
    <lineage>
        <taxon>Archaea</taxon>
        <taxon>Methanobacteriati</taxon>
        <taxon>Methanobacteriota</taxon>
        <taxon>Stenosarchaea group</taxon>
        <taxon>Methanomicrobia</taxon>
        <taxon>Methanomicrobiales</taxon>
        <taxon>Methanomicrobiaceae</taxon>
        <taxon>Methanoculleus</taxon>
    </lineage>
</organism>
<gene>
    <name evidence="1" type="ORF">MchiMG62_18190</name>
</gene>
<evidence type="ECO:0000313" key="2">
    <source>
        <dbReference type="Proteomes" id="UP000824969"/>
    </source>
</evidence>
<reference evidence="1 2" key="1">
    <citation type="submission" date="2019-06" db="EMBL/GenBank/DDBJ databases">
        <title>Complete genome sequence of Methanoculleus chikugoensis strain MG62.</title>
        <authorList>
            <person name="Asakawa S."/>
            <person name="Dianou D."/>
        </authorList>
    </citation>
    <scope>NUCLEOTIDE SEQUENCE [LARGE SCALE GENOMIC DNA]</scope>
    <source>
        <strain evidence="1 2">MG62</strain>
    </source>
</reference>
<dbReference type="PANTHER" id="PTHR47483">
    <property type="entry name" value="BETA-ARABINOFURANOSYLTRANSFERASE RAY1"/>
    <property type="match status" value="1"/>
</dbReference>
<dbReference type="Proteomes" id="UP000824969">
    <property type="component" value="Chromosome"/>
</dbReference>
<dbReference type="EMBL" id="AP019781">
    <property type="protein sequence ID" value="BBL68638.1"/>
    <property type="molecule type" value="Genomic_DNA"/>
</dbReference>
<evidence type="ECO:0000313" key="1">
    <source>
        <dbReference type="EMBL" id="BBL68638.1"/>
    </source>
</evidence>
<dbReference type="PANTHER" id="PTHR47483:SF1">
    <property type="entry name" value="BETA-ARABINOFURANOSYLTRANSFERASE RAY1"/>
    <property type="match status" value="1"/>
</dbReference>
<proteinExistence type="predicted"/>
<sequence length="282" mass="32321">MLTIFTIPKPFKDHISVIQKNAIKSWTLLEPSCEIILFGDEEGVEEIAQELGVRHIQNIAKNEYGTPLLSDVFTKAHREARNGILCYVNADIILLQDFIGAIRTIQTLPEAYLMVGQRWDVDIDVPWDFSVDNWQKNMHDYLKVHAKIHPPAGSDYFVFPGDTFESIPPFAVGRAGWDNWMIYNARTNRIPVIDATAVTTVIHQNHDYSHVKHNLGDTYENPESARNREIIGDRKRTYTLKEANLLLTPEGLAKNVHSNEYNPVRRLQMFLKNIIVGRRGET</sequence>
<dbReference type="GeneID" id="66131349"/>
<keyword evidence="2" id="KW-1185">Reference proteome</keyword>
<name>A0ABN5XL11_9EURY</name>
<dbReference type="RefSeq" id="WP_221056710.1">
    <property type="nucleotide sequence ID" value="NZ_AP019781.1"/>
</dbReference>
<accession>A0ABN5XL11</accession>
<evidence type="ECO:0008006" key="3">
    <source>
        <dbReference type="Google" id="ProtNLM"/>
    </source>
</evidence>